<dbReference type="PANTHER" id="PTHR33099">
    <property type="entry name" value="FE2OG DIOXYGENASE DOMAIN-CONTAINING PROTEIN"/>
    <property type="match status" value="1"/>
</dbReference>
<dbReference type="Gene3D" id="2.60.120.620">
    <property type="entry name" value="q2cbj1_9rhob like domain"/>
    <property type="match status" value="1"/>
</dbReference>
<dbReference type="InParanoid" id="D2VER2"/>
<feature type="region of interest" description="Disordered" evidence="1">
    <location>
        <begin position="1"/>
        <end position="156"/>
    </location>
</feature>
<evidence type="ECO:0000256" key="1">
    <source>
        <dbReference type="SAM" id="MobiDB-lite"/>
    </source>
</evidence>
<reference evidence="3 4" key="1">
    <citation type="journal article" date="2010" name="Cell">
        <title>The genome of Naegleria gruberi illuminates early eukaryotic versatility.</title>
        <authorList>
            <person name="Fritz-Laylin L.K."/>
            <person name="Prochnik S.E."/>
            <person name="Ginger M.L."/>
            <person name="Dacks J.B."/>
            <person name="Carpenter M.L."/>
            <person name="Field M.C."/>
            <person name="Kuo A."/>
            <person name="Paredez A."/>
            <person name="Chapman J."/>
            <person name="Pham J."/>
            <person name="Shu S."/>
            <person name="Neupane R."/>
            <person name="Cipriano M."/>
            <person name="Mancuso J."/>
            <person name="Tu H."/>
            <person name="Salamov A."/>
            <person name="Lindquist E."/>
            <person name="Shapiro H."/>
            <person name="Lucas S."/>
            <person name="Grigoriev I.V."/>
            <person name="Cande W.Z."/>
            <person name="Fulton C."/>
            <person name="Rokhsar D.S."/>
            <person name="Dawson S.C."/>
        </authorList>
    </citation>
    <scope>NUCLEOTIDE SEQUENCE [LARGE SCALE GENOMIC DNA]</scope>
    <source>
        <strain evidence="3 4">NEG-M</strain>
    </source>
</reference>
<proteinExistence type="predicted"/>
<accession>D2VER2</accession>
<dbReference type="RefSeq" id="XP_002677391.1">
    <property type="nucleotide sequence ID" value="XM_002677345.1"/>
</dbReference>
<dbReference type="EMBL" id="GG738867">
    <property type="protein sequence ID" value="EFC44647.1"/>
    <property type="molecule type" value="Genomic_DNA"/>
</dbReference>
<feature type="compositionally biased region" description="Polar residues" evidence="1">
    <location>
        <begin position="1087"/>
        <end position="1099"/>
    </location>
</feature>
<feature type="compositionally biased region" description="Acidic residues" evidence="1">
    <location>
        <begin position="111"/>
        <end position="122"/>
    </location>
</feature>
<sequence length="1108" mass="125567">MQNETQQPQEIINEESIDFESNEQEDEDCDVDLNSSPPQIIQDDRTSSPTFEDVISESGDSIALDDTEEENRDDKENKNAKTTSEQTTETREGNNVIDITEESEKCVSIDSSDDEEEEEEINQNDKTTENEEDEENEEESDEDFILESDEEEDYHPSYTTRRMHKLIEELIPTVTAGGSFSVGGEFDTYPAVGLQLLVPNSENNSVERKYVSLPLVTKQQADDIIQLAAKAPYGRGEETIVDEKVRKTWQLEPNQFAILNPNWEDMIDELVGNQIKKGLGVGDKEIGFNLYKLLLYEEDGHFQFHRDSEKEENMFATLVVHLPSIYTGGELTVKHNSKEVVYDYSSKSSYATSFVSFYCDCEHKVNRVTSGYRLALVYNIFFEGPSHLTPSADSNQNVIDYMNDTLTSWEGKYIIHILEHKYTKDGISVGNLKGADARVYKWLENFNRNRDEFYLCIGQLMKEVSGDLNSYSGYHHGYSYRGYHRYDDSDEENDEDVDSDDMEEKEIDYFVKNLKDRNGDFSSRLNRVDISSIIPLTSLLEIPHQRSTVEHTGNAGVSASKFYTSACLVIIPKRTFGSLLDNLDETCKIRYFNMIVDKQVQSPSILNIKRITDLISTYSLSEKMLMNTIEKVKDVKLAVLIATKNISYTSWQFLITNFGLQHLKKEFFKYTILNLNNKSIAENAFQTIQSQNDPCLISELCFQVFGYLRTKQGVNHADFIQKILSCMSEFAIPFTPNTTAYMAERCKVADPNEVTIILKYLEPFPGLMVALLILFSNKEIFIKNYPSVIGYLNTFYNESIQTCMEPILRDIVSSNYSQALTLLNYCTSLTTNPGANFISSYIRGNIVQQFITNTCNIDLENCKEIISTICKNGIPDDLSNVTATIISKITDLSGVCKILLPLIKFIENSYGKSVFNTYPAFSVLIHCSIGFLGPTLRKQQEANATNWRLPTFNCTINCPHCLRVNLFLQNSTEQVCEVKEALGTRNHVESNLHPLSKYLSLSTVRVGSPHTLVIKKTSNPQLRLAQQANNTKSWVQYLNSLLVNNAPPISQPSSTDLEPISQSIPQTTSNIASSSSSVPSSMFTQTINPSNTLKRSNYYPSLASKKKK</sequence>
<evidence type="ECO:0000259" key="2">
    <source>
        <dbReference type="Pfam" id="PF13640"/>
    </source>
</evidence>
<feature type="compositionally biased region" description="Acidic residues" evidence="1">
    <location>
        <begin position="12"/>
        <end position="31"/>
    </location>
</feature>
<dbReference type="eggNOG" id="ENOG502RY49">
    <property type="taxonomic scope" value="Eukaryota"/>
</dbReference>
<dbReference type="VEuPathDB" id="AmoebaDB:NAEGRDRAFT_67363"/>
<feature type="compositionally biased region" description="Low complexity" evidence="1">
    <location>
        <begin position="1067"/>
        <end position="1086"/>
    </location>
</feature>
<dbReference type="KEGG" id="ngr:NAEGRDRAFT_67363"/>
<feature type="domain" description="Prolyl 4-hydroxylase alpha subunit Fe(2+) 2OG dioxygenase" evidence="2">
    <location>
        <begin position="292"/>
        <end position="380"/>
    </location>
</feature>
<gene>
    <name evidence="3" type="ORF">NAEGRDRAFT_67363</name>
</gene>
<evidence type="ECO:0000313" key="4">
    <source>
        <dbReference type="Proteomes" id="UP000006671"/>
    </source>
</evidence>
<feature type="compositionally biased region" description="Polar residues" evidence="1">
    <location>
        <begin position="1"/>
        <end position="10"/>
    </location>
</feature>
<dbReference type="AlphaFoldDB" id="D2VER2"/>
<feature type="region of interest" description="Disordered" evidence="1">
    <location>
        <begin position="1049"/>
        <end position="1108"/>
    </location>
</feature>
<feature type="compositionally biased region" description="Polar residues" evidence="1">
    <location>
        <begin position="1049"/>
        <end position="1066"/>
    </location>
</feature>
<protein>
    <submittedName>
        <fullName evidence="3">Predicted protein</fullName>
    </submittedName>
</protein>
<feature type="compositionally biased region" description="Acidic residues" evidence="1">
    <location>
        <begin position="130"/>
        <end position="153"/>
    </location>
</feature>
<evidence type="ECO:0000313" key="3">
    <source>
        <dbReference type="EMBL" id="EFC44647.1"/>
    </source>
</evidence>
<keyword evidence="4" id="KW-1185">Reference proteome</keyword>
<name>D2VER2_NAEGR</name>
<dbReference type="Proteomes" id="UP000006671">
    <property type="component" value="Unassembled WGS sequence"/>
</dbReference>
<organism evidence="4">
    <name type="scientific">Naegleria gruberi</name>
    <name type="common">Amoeba</name>
    <dbReference type="NCBI Taxonomy" id="5762"/>
    <lineage>
        <taxon>Eukaryota</taxon>
        <taxon>Discoba</taxon>
        <taxon>Heterolobosea</taxon>
        <taxon>Tetramitia</taxon>
        <taxon>Eutetramitia</taxon>
        <taxon>Vahlkampfiidae</taxon>
        <taxon>Naegleria</taxon>
    </lineage>
</organism>
<dbReference type="OrthoDB" id="124582at2759"/>
<dbReference type="InterPro" id="IPR044862">
    <property type="entry name" value="Pro_4_hyd_alph_FE2OG_OXY"/>
</dbReference>
<dbReference type="PANTHER" id="PTHR33099:SF7">
    <property type="entry name" value="MYND-TYPE DOMAIN-CONTAINING PROTEIN"/>
    <property type="match status" value="1"/>
</dbReference>
<dbReference type="Pfam" id="PF13640">
    <property type="entry name" value="2OG-FeII_Oxy_3"/>
    <property type="match status" value="1"/>
</dbReference>
<dbReference type="GeneID" id="8848745"/>